<dbReference type="Proteomes" id="UP000187283">
    <property type="component" value="Unassembled WGS sequence"/>
</dbReference>
<organism evidence="2 3">
    <name type="scientific">Smittium culicis</name>
    <dbReference type="NCBI Taxonomy" id="133412"/>
    <lineage>
        <taxon>Eukaryota</taxon>
        <taxon>Fungi</taxon>
        <taxon>Fungi incertae sedis</taxon>
        <taxon>Zoopagomycota</taxon>
        <taxon>Kickxellomycotina</taxon>
        <taxon>Harpellomycetes</taxon>
        <taxon>Harpellales</taxon>
        <taxon>Legeriomycetaceae</taxon>
        <taxon>Smittium</taxon>
    </lineage>
</organism>
<name>A0A1R1X949_9FUNG</name>
<evidence type="ECO:0000256" key="1">
    <source>
        <dbReference type="SAM" id="MobiDB-lite"/>
    </source>
</evidence>
<accession>A0A1R1X949</accession>
<dbReference type="EMBL" id="LSSN01004660">
    <property type="protein sequence ID" value="OMJ11145.1"/>
    <property type="molecule type" value="Genomic_DNA"/>
</dbReference>
<gene>
    <name evidence="2" type="ORF">AYI70_g9901</name>
</gene>
<feature type="region of interest" description="Disordered" evidence="1">
    <location>
        <begin position="1"/>
        <end position="26"/>
    </location>
</feature>
<keyword evidence="3" id="KW-1185">Reference proteome</keyword>
<dbReference type="AlphaFoldDB" id="A0A1R1X949"/>
<evidence type="ECO:0000313" key="2">
    <source>
        <dbReference type="EMBL" id="OMJ11145.1"/>
    </source>
</evidence>
<reference evidence="2 3" key="1">
    <citation type="submission" date="2017-01" db="EMBL/GenBank/DDBJ databases">
        <authorList>
            <person name="Mah S.A."/>
            <person name="Swanson W.J."/>
            <person name="Moy G.W."/>
            <person name="Vacquier V.D."/>
        </authorList>
    </citation>
    <scope>NUCLEOTIDE SEQUENCE [LARGE SCALE GENOMIC DNA]</scope>
    <source>
        <strain evidence="2 3">GSMNP</strain>
    </source>
</reference>
<sequence>MIISQPLPQASTAMWSSHLPDSSPLSYSRSKYIDSAVPPEHFSSGRVNKLDSEQLDAELMSVLEEPLYDSVKLFDVSLIYSILP</sequence>
<proteinExistence type="predicted"/>
<protein>
    <submittedName>
        <fullName evidence="2">Uncharacterized protein</fullName>
    </submittedName>
</protein>
<evidence type="ECO:0000313" key="3">
    <source>
        <dbReference type="Proteomes" id="UP000187283"/>
    </source>
</evidence>
<comment type="caution">
    <text evidence="2">The sequence shown here is derived from an EMBL/GenBank/DDBJ whole genome shotgun (WGS) entry which is preliminary data.</text>
</comment>
<dbReference type="OrthoDB" id="1701437at2759"/>